<accession>A0A9P7KLJ5</accession>
<evidence type="ECO:0000256" key="1">
    <source>
        <dbReference type="PROSITE-ProRule" id="PRU00175"/>
    </source>
</evidence>
<dbReference type="CDD" id="cd16494">
    <property type="entry name" value="RING-CH-C4HC3_ZSWM2"/>
    <property type="match status" value="1"/>
</dbReference>
<dbReference type="Pfam" id="PF08240">
    <property type="entry name" value="ADH_N"/>
    <property type="match status" value="1"/>
</dbReference>
<dbReference type="Pfam" id="PF13639">
    <property type="entry name" value="zf-RING_2"/>
    <property type="match status" value="1"/>
</dbReference>
<evidence type="ECO:0000256" key="2">
    <source>
        <dbReference type="SAM" id="MobiDB-lite"/>
    </source>
</evidence>
<feature type="region of interest" description="Disordered" evidence="2">
    <location>
        <begin position="345"/>
        <end position="369"/>
    </location>
</feature>
<dbReference type="SUPFAM" id="SSF57850">
    <property type="entry name" value="RING/U-box"/>
    <property type="match status" value="1"/>
</dbReference>
<sequence length="748" mass="83067">MGSSNTRSSRSRRSNVAENFTMPQKVVSHTPTKTPVADQTPQDPDNSGDETYTSLSMKRKANELPSEGIYCETKKEKKVKKQKSENEEKRVRRFRPHPPQSFQEIYDRALSQRFYVLNRVRGGTQDCPEEDVEMAGSTGNIYTVHVGKQPRCTCPHNEKGHQCKHILYVMKQVLNAPFELVYQLALLSTELCSIFAAAPPISTPEQSESDKRKPIEGDCPICYCEFDEKNKESIVWCAAACGQNIHEECFRMWAQTKRGAGSVTCPMCRSVWKGDEKIVAKVQKDKGDVDDEGYVNVADQLGISRERDESSYSRWYGYHQRRRQENQGGYVPTWAGYGDTKASPAAEFGGFGGSPERPHHDRRDTDSAAGVQFLRSRKIPLYNMSKLPSTTRTLVAPKKCLPAEYEVRDLPMPTINKPDDILLQMKAFGINTGDTQFASGALSLLHSVKYPFPIGCEGSGVVVAVGSAVTDFKVGDAVYGAELEKPFFSRPPASWGSDYAVTEAKFIYKKPDVISFEEAASIPGLTATAYKVIKRGLQLQGRDSLAGQTVYIPAALSATGSTMIQVARNYFGAEKIISTVSTPKMDLVEKFLPGMVNQLYDYKTQDVVKLIGSGTVDFALNTQFATLNECVSLLKPDGILMSIASIPKSDVILEILGPKLFPTWLGWILDFLQLWYTWKLRGTTIKYEFVSGDPGNQEDMRVVTDIVAQGKVKPIFTAVSLDNLGEVRDACERVRVSKGGLGKLVIRI</sequence>
<dbReference type="PANTHER" id="PTHR21540:SF0">
    <property type="entry name" value="PHD FAMILY PROTEIN"/>
    <property type="match status" value="1"/>
</dbReference>
<keyword evidence="1" id="KW-0479">Metal-binding</keyword>
<name>A0A9P7KLJ5_9HYPO</name>
<dbReference type="InterPro" id="IPR013154">
    <property type="entry name" value="ADH-like_N"/>
</dbReference>
<dbReference type="PROSITE" id="PS50089">
    <property type="entry name" value="ZF_RING_2"/>
    <property type="match status" value="1"/>
</dbReference>
<comment type="caution">
    <text evidence="5">The sequence shown here is derived from an EMBL/GenBank/DDBJ whole genome shotgun (WGS) entry which is preliminary data.</text>
</comment>
<proteinExistence type="predicted"/>
<dbReference type="SMART" id="SM00829">
    <property type="entry name" value="PKS_ER"/>
    <property type="match status" value="1"/>
</dbReference>
<dbReference type="Pfam" id="PF13602">
    <property type="entry name" value="ADH_zinc_N_2"/>
    <property type="match status" value="1"/>
</dbReference>
<gene>
    <name evidence="5" type="ORF">KAF25_006055</name>
</gene>
<dbReference type="Pfam" id="PF04434">
    <property type="entry name" value="SWIM"/>
    <property type="match status" value="1"/>
</dbReference>
<dbReference type="Proteomes" id="UP000782241">
    <property type="component" value="Unassembled WGS sequence"/>
</dbReference>
<dbReference type="GO" id="GO:0008270">
    <property type="term" value="F:zinc ion binding"/>
    <property type="evidence" value="ECO:0007669"/>
    <property type="project" value="UniProtKB-KW"/>
</dbReference>
<protein>
    <submittedName>
        <fullName evidence="5">Uncharacterized protein</fullName>
    </submittedName>
</protein>
<dbReference type="GO" id="GO:0016491">
    <property type="term" value="F:oxidoreductase activity"/>
    <property type="evidence" value="ECO:0007669"/>
    <property type="project" value="InterPro"/>
</dbReference>
<dbReference type="Gene3D" id="3.40.50.720">
    <property type="entry name" value="NAD(P)-binding Rossmann-like Domain"/>
    <property type="match status" value="1"/>
</dbReference>
<dbReference type="Gene3D" id="3.30.40.10">
    <property type="entry name" value="Zinc/RING finger domain, C3HC4 (zinc finger)"/>
    <property type="match status" value="1"/>
</dbReference>
<feature type="domain" description="SWIM-type" evidence="4">
    <location>
        <begin position="142"/>
        <end position="174"/>
    </location>
</feature>
<reference evidence="5" key="1">
    <citation type="submission" date="2021-04" db="EMBL/GenBank/DDBJ databases">
        <title>Draft genome of Fusarium avenaceum strain F156N33, isolated from an atmospheric sample in Virginia.</title>
        <authorList>
            <person name="Yang S."/>
            <person name="Vinatzer B.A."/>
            <person name="Coleman J."/>
        </authorList>
    </citation>
    <scope>NUCLEOTIDE SEQUENCE</scope>
    <source>
        <strain evidence="5">F156N33</strain>
    </source>
</reference>
<keyword evidence="1" id="KW-0862">Zinc</keyword>
<keyword evidence="6" id="KW-1185">Reference proteome</keyword>
<dbReference type="InterPro" id="IPR007527">
    <property type="entry name" value="Znf_SWIM"/>
</dbReference>
<dbReference type="AlphaFoldDB" id="A0A9P7KLJ5"/>
<dbReference type="InterPro" id="IPR020843">
    <property type="entry name" value="ER"/>
</dbReference>
<dbReference type="InterPro" id="IPR013083">
    <property type="entry name" value="Znf_RING/FYVE/PHD"/>
</dbReference>
<dbReference type="GO" id="GO:0061630">
    <property type="term" value="F:ubiquitin protein ligase activity"/>
    <property type="evidence" value="ECO:0007669"/>
    <property type="project" value="InterPro"/>
</dbReference>
<dbReference type="CDD" id="cd05289">
    <property type="entry name" value="MDR_like_2"/>
    <property type="match status" value="1"/>
</dbReference>
<feature type="compositionally biased region" description="Polar residues" evidence="2">
    <location>
        <begin position="16"/>
        <end position="56"/>
    </location>
</feature>
<evidence type="ECO:0000313" key="5">
    <source>
        <dbReference type="EMBL" id="KAG5657491.1"/>
    </source>
</evidence>
<dbReference type="Gene3D" id="3.90.180.10">
    <property type="entry name" value="Medium-chain alcohol dehydrogenases, catalytic domain"/>
    <property type="match status" value="1"/>
</dbReference>
<feature type="region of interest" description="Disordered" evidence="2">
    <location>
        <begin position="1"/>
        <end position="97"/>
    </location>
</feature>
<dbReference type="InterPro" id="IPR011032">
    <property type="entry name" value="GroES-like_sf"/>
</dbReference>
<dbReference type="PROSITE" id="PS50966">
    <property type="entry name" value="ZF_SWIM"/>
    <property type="match status" value="1"/>
</dbReference>
<dbReference type="SUPFAM" id="SSF50129">
    <property type="entry name" value="GroES-like"/>
    <property type="match status" value="1"/>
</dbReference>
<feature type="domain" description="RING-type" evidence="3">
    <location>
        <begin position="219"/>
        <end position="269"/>
    </location>
</feature>
<organism evidence="5 6">
    <name type="scientific">Fusarium avenaceum</name>
    <dbReference type="NCBI Taxonomy" id="40199"/>
    <lineage>
        <taxon>Eukaryota</taxon>
        <taxon>Fungi</taxon>
        <taxon>Dikarya</taxon>
        <taxon>Ascomycota</taxon>
        <taxon>Pezizomycotina</taxon>
        <taxon>Sordariomycetes</taxon>
        <taxon>Hypocreomycetidae</taxon>
        <taxon>Hypocreales</taxon>
        <taxon>Nectriaceae</taxon>
        <taxon>Fusarium</taxon>
        <taxon>Fusarium tricinctum species complex</taxon>
    </lineage>
</organism>
<dbReference type="InterPro" id="IPR001841">
    <property type="entry name" value="Znf_RING"/>
</dbReference>
<dbReference type="InterPro" id="IPR039903">
    <property type="entry name" value="Zswim2"/>
</dbReference>
<dbReference type="SUPFAM" id="SSF51735">
    <property type="entry name" value="NAD(P)-binding Rossmann-fold domains"/>
    <property type="match status" value="1"/>
</dbReference>
<evidence type="ECO:0000313" key="6">
    <source>
        <dbReference type="Proteomes" id="UP000782241"/>
    </source>
</evidence>
<dbReference type="PANTHER" id="PTHR21540">
    <property type="entry name" value="RING FINGER AND SWIM DOMAIN-CONTAINING PROTEIN 2"/>
    <property type="match status" value="1"/>
</dbReference>
<feature type="compositionally biased region" description="Basic and acidic residues" evidence="2">
    <location>
        <begin position="356"/>
        <end position="366"/>
    </location>
</feature>
<dbReference type="InterPro" id="IPR036291">
    <property type="entry name" value="NAD(P)-bd_dom_sf"/>
</dbReference>
<keyword evidence="1" id="KW-0863">Zinc-finger</keyword>
<dbReference type="EMBL" id="JAGPUO010000017">
    <property type="protein sequence ID" value="KAG5657491.1"/>
    <property type="molecule type" value="Genomic_DNA"/>
</dbReference>
<evidence type="ECO:0000259" key="4">
    <source>
        <dbReference type="PROSITE" id="PS50966"/>
    </source>
</evidence>
<evidence type="ECO:0000259" key="3">
    <source>
        <dbReference type="PROSITE" id="PS50089"/>
    </source>
</evidence>